<reference evidence="1" key="2">
    <citation type="journal article" date="2015" name="Data Brief">
        <title>Shoot transcriptome of the giant reed, Arundo donax.</title>
        <authorList>
            <person name="Barrero R.A."/>
            <person name="Guerrero F.D."/>
            <person name="Moolhuijzen P."/>
            <person name="Goolsby J.A."/>
            <person name="Tidwell J."/>
            <person name="Bellgard S.E."/>
            <person name="Bellgard M.I."/>
        </authorList>
    </citation>
    <scope>NUCLEOTIDE SEQUENCE</scope>
    <source>
        <tissue evidence="1">Shoot tissue taken approximately 20 cm above the soil surface</tissue>
    </source>
</reference>
<organism evidence="1">
    <name type="scientific">Arundo donax</name>
    <name type="common">Giant reed</name>
    <name type="synonym">Donax arundinaceus</name>
    <dbReference type="NCBI Taxonomy" id="35708"/>
    <lineage>
        <taxon>Eukaryota</taxon>
        <taxon>Viridiplantae</taxon>
        <taxon>Streptophyta</taxon>
        <taxon>Embryophyta</taxon>
        <taxon>Tracheophyta</taxon>
        <taxon>Spermatophyta</taxon>
        <taxon>Magnoliopsida</taxon>
        <taxon>Liliopsida</taxon>
        <taxon>Poales</taxon>
        <taxon>Poaceae</taxon>
        <taxon>PACMAD clade</taxon>
        <taxon>Arundinoideae</taxon>
        <taxon>Arundineae</taxon>
        <taxon>Arundo</taxon>
    </lineage>
</organism>
<name>A0A0A9GRP5_ARUDO</name>
<sequence>MSIFPNFSHKTINGVTQLEINLNIITCIMVQEVINRVFILIIPLQVINSVSILSCEARLASLIHYQLFSYIQLLCCSLDELSIRKKMKMRI</sequence>
<accession>A0A0A9GRP5</accession>
<dbReference type="EMBL" id="GBRH01174523">
    <property type="protein sequence ID" value="JAE23373.1"/>
    <property type="molecule type" value="Transcribed_RNA"/>
</dbReference>
<dbReference type="AlphaFoldDB" id="A0A0A9GRP5"/>
<evidence type="ECO:0000313" key="1">
    <source>
        <dbReference type="EMBL" id="JAE23373.1"/>
    </source>
</evidence>
<proteinExistence type="predicted"/>
<reference evidence="1" key="1">
    <citation type="submission" date="2014-09" db="EMBL/GenBank/DDBJ databases">
        <authorList>
            <person name="Magalhaes I.L.F."/>
            <person name="Oliveira U."/>
            <person name="Santos F.R."/>
            <person name="Vidigal T.H.D.A."/>
            <person name="Brescovit A.D."/>
            <person name="Santos A.J."/>
        </authorList>
    </citation>
    <scope>NUCLEOTIDE SEQUENCE</scope>
    <source>
        <tissue evidence="1">Shoot tissue taken approximately 20 cm above the soil surface</tissue>
    </source>
</reference>
<protein>
    <submittedName>
        <fullName evidence="1">Uncharacterized protein</fullName>
    </submittedName>
</protein>